<evidence type="ECO:0000259" key="1">
    <source>
        <dbReference type="Pfam" id="PF00149"/>
    </source>
</evidence>
<dbReference type="InterPro" id="IPR004843">
    <property type="entry name" value="Calcineurin-like_PHP"/>
</dbReference>
<dbReference type="SUPFAM" id="SSF56300">
    <property type="entry name" value="Metallo-dependent phosphatases"/>
    <property type="match status" value="1"/>
</dbReference>
<dbReference type="Pfam" id="PF00149">
    <property type="entry name" value="Metallophos"/>
    <property type="match status" value="1"/>
</dbReference>
<reference evidence="2" key="1">
    <citation type="submission" date="2023-10" db="EMBL/GenBank/DDBJ databases">
        <authorList>
            <person name="Chen Y."/>
            <person name="Shah S."/>
            <person name="Dougan E. K."/>
            <person name="Thang M."/>
            <person name="Chan C."/>
        </authorList>
    </citation>
    <scope>NUCLEOTIDE SEQUENCE [LARGE SCALE GENOMIC DNA]</scope>
</reference>
<accession>A0ABN9Q6H4</accession>
<comment type="caution">
    <text evidence="2">The sequence shown here is derived from an EMBL/GenBank/DDBJ whole genome shotgun (WGS) entry which is preliminary data.</text>
</comment>
<proteinExistence type="predicted"/>
<dbReference type="InterPro" id="IPR029052">
    <property type="entry name" value="Metallo-depent_PP-like"/>
</dbReference>
<organism evidence="2 3">
    <name type="scientific">Prorocentrum cordatum</name>
    <dbReference type="NCBI Taxonomy" id="2364126"/>
    <lineage>
        <taxon>Eukaryota</taxon>
        <taxon>Sar</taxon>
        <taxon>Alveolata</taxon>
        <taxon>Dinophyceae</taxon>
        <taxon>Prorocentrales</taxon>
        <taxon>Prorocentraceae</taxon>
        <taxon>Prorocentrum</taxon>
    </lineage>
</organism>
<feature type="non-terminal residue" evidence="2">
    <location>
        <position position="1"/>
    </location>
</feature>
<protein>
    <recommendedName>
        <fullName evidence="1">Calcineurin-like phosphoesterase domain-containing protein</fullName>
    </recommendedName>
</protein>
<evidence type="ECO:0000313" key="2">
    <source>
        <dbReference type="EMBL" id="CAK0799927.1"/>
    </source>
</evidence>
<evidence type="ECO:0000313" key="3">
    <source>
        <dbReference type="Proteomes" id="UP001189429"/>
    </source>
</evidence>
<keyword evidence="3" id="KW-1185">Reference proteome</keyword>
<feature type="non-terminal residue" evidence="2">
    <location>
        <position position="77"/>
    </location>
</feature>
<dbReference type="EMBL" id="CAUYUJ010002247">
    <property type="protein sequence ID" value="CAK0799927.1"/>
    <property type="molecule type" value="Genomic_DNA"/>
</dbReference>
<feature type="domain" description="Calcineurin-like phosphoesterase" evidence="1">
    <location>
        <begin position="9"/>
        <end position="76"/>
    </location>
</feature>
<gene>
    <name evidence="2" type="ORF">PCOR1329_LOCUS8237</name>
</gene>
<name>A0ABN9Q6H4_9DINO</name>
<sequence>LSGHRSAVRFVALSDTHGYHRAVDLPDGEVLLFLGDAVGNYGRHSDLRGGLSAFFDWLAAQSKRFAQVFFIAGNHET</sequence>
<dbReference type="Proteomes" id="UP001189429">
    <property type="component" value="Unassembled WGS sequence"/>
</dbReference>
<dbReference type="Gene3D" id="3.60.21.10">
    <property type="match status" value="1"/>
</dbReference>